<dbReference type="Gene3D" id="3.50.30.30">
    <property type="match status" value="1"/>
</dbReference>
<evidence type="ECO:0000256" key="5">
    <source>
        <dbReference type="ARBA" id="ARBA00022692"/>
    </source>
</evidence>
<keyword evidence="12 16" id="KW-0472">Membrane</keyword>
<evidence type="ECO:0000256" key="1">
    <source>
        <dbReference type="ARBA" id="ARBA00001947"/>
    </source>
</evidence>
<dbReference type="SUPFAM" id="SSF53187">
    <property type="entry name" value="Zn-dependent exopeptidases"/>
    <property type="match status" value="1"/>
</dbReference>
<reference evidence="19" key="1">
    <citation type="submission" date="2020-03" db="EMBL/GenBank/DDBJ databases">
        <title>A high-quality chromosome-level genome assembly of a woody plant with both climbing and erect habits, Rhamnella rubrinervis.</title>
        <authorList>
            <person name="Lu Z."/>
            <person name="Yang Y."/>
            <person name="Zhu X."/>
            <person name="Sun Y."/>
        </authorList>
    </citation>
    <scope>NUCLEOTIDE SEQUENCE</scope>
    <source>
        <strain evidence="19">BYM</strain>
        <tissue evidence="19">Leaf</tissue>
    </source>
</reference>
<dbReference type="GO" id="GO:0010075">
    <property type="term" value="P:regulation of meristem growth"/>
    <property type="evidence" value="ECO:0007669"/>
    <property type="project" value="UniProtKB-ARBA"/>
</dbReference>
<organism evidence="19 20">
    <name type="scientific">Rhamnella rubrinervis</name>
    <dbReference type="NCBI Taxonomy" id="2594499"/>
    <lineage>
        <taxon>Eukaryota</taxon>
        <taxon>Viridiplantae</taxon>
        <taxon>Streptophyta</taxon>
        <taxon>Embryophyta</taxon>
        <taxon>Tracheophyta</taxon>
        <taxon>Spermatophyta</taxon>
        <taxon>Magnoliopsida</taxon>
        <taxon>eudicotyledons</taxon>
        <taxon>Gunneridae</taxon>
        <taxon>Pentapetalae</taxon>
        <taxon>rosids</taxon>
        <taxon>fabids</taxon>
        <taxon>Rosales</taxon>
        <taxon>Rhamnaceae</taxon>
        <taxon>rhamnoid group</taxon>
        <taxon>Rhamneae</taxon>
        <taxon>Rhamnella</taxon>
    </lineage>
</organism>
<keyword evidence="13" id="KW-0325">Glycoprotein</keyword>
<evidence type="ECO:0000256" key="2">
    <source>
        <dbReference type="ARBA" id="ARBA00004648"/>
    </source>
</evidence>
<dbReference type="Pfam" id="PF04253">
    <property type="entry name" value="TFR_dimer"/>
    <property type="match status" value="1"/>
</dbReference>
<feature type="transmembrane region" description="Helical" evidence="16">
    <location>
        <begin position="21"/>
        <end position="39"/>
    </location>
</feature>
<evidence type="ECO:0000256" key="8">
    <source>
        <dbReference type="ARBA" id="ARBA00022833"/>
    </source>
</evidence>
<keyword evidence="6" id="KW-0479">Metal-binding</keyword>
<evidence type="ECO:0000256" key="3">
    <source>
        <dbReference type="ARBA" id="ARBA00005634"/>
    </source>
</evidence>
<dbReference type="InterPro" id="IPR046450">
    <property type="entry name" value="PA_dom_sf"/>
</dbReference>
<dbReference type="InterPro" id="IPR007365">
    <property type="entry name" value="TFR-like_dimer_dom"/>
</dbReference>
<evidence type="ECO:0000256" key="11">
    <source>
        <dbReference type="ARBA" id="ARBA00023049"/>
    </source>
</evidence>
<dbReference type="PANTHER" id="PTHR10404">
    <property type="entry name" value="N-ACETYLATED-ALPHA-LINKED ACIDIC DIPEPTIDASE"/>
    <property type="match status" value="1"/>
</dbReference>
<keyword evidence="8" id="KW-0862">Zinc</keyword>
<comment type="cofactor">
    <cofactor evidence="1">
        <name>Zn(2+)</name>
        <dbReference type="ChEBI" id="CHEBI:29105"/>
    </cofactor>
</comment>
<evidence type="ECO:0000259" key="17">
    <source>
        <dbReference type="Pfam" id="PF04253"/>
    </source>
</evidence>
<dbReference type="GO" id="GO:0004181">
    <property type="term" value="F:metallocarboxypeptidase activity"/>
    <property type="evidence" value="ECO:0007669"/>
    <property type="project" value="UniProtKB-EC"/>
</dbReference>
<feature type="domain" description="Transferrin receptor-like dimerisation" evidence="17">
    <location>
        <begin position="574"/>
        <end position="697"/>
    </location>
</feature>
<dbReference type="Gene3D" id="3.40.630.10">
    <property type="entry name" value="Zn peptidases"/>
    <property type="match status" value="1"/>
</dbReference>
<evidence type="ECO:0000256" key="10">
    <source>
        <dbReference type="ARBA" id="ARBA00022989"/>
    </source>
</evidence>
<name>A0A8K0GZC0_9ROSA</name>
<dbReference type="FunFam" id="1.20.930.40:FF:000001">
    <property type="entry name" value="N-acetylated-alpha-linked acidic dipeptidase 2"/>
    <property type="match status" value="1"/>
</dbReference>
<evidence type="ECO:0000256" key="16">
    <source>
        <dbReference type="SAM" id="Phobius"/>
    </source>
</evidence>
<keyword evidence="11" id="KW-0482">Metalloprotease</keyword>
<comment type="catalytic activity">
    <reaction evidence="14">
        <text>Release of an unsubstituted, C-terminal glutamyl residue, typically from Ac-Asp-Glu or folylpoly-gamma-glutamates.</text>
        <dbReference type="EC" id="3.4.17.21"/>
    </reaction>
</comment>
<dbReference type="EMBL" id="VOIH02000007">
    <property type="protein sequence ID" value="KAF3442796.1"/>
    <property type="molecule type" value="Genomic_DNA"/>
</dbReference>
<evidence type="ECO:0000256" key="12">
    <source>
        <dbReference type="ARBA" id="ARBA00023136"/>
    </source>
</evidence>
<accession>A0A8K0GZC0</accession>
<dbReference type="GO" id="GO:0005789">
    <property type="term" value="C:endoplasmic reticulum membrane"/>
    <property type="evidence" value="ECO:0007669"/>
    <property type="project" value="UniProtKB-SubCell"/>
</dbReference>
<comment type="subcellular location">
    <subcellularLocation>
        <location evidence="2">Endoplasmic reticulum membrane</location>
        <topology evidence="2">Single-pass type II membrane protein</topology>
    </subcellularLocation>
</comment>
<keyword evidence="7" id="KW-0378">Hydrolase</keyword>
<evidence type="ECO:0000313" key="20">
    <source>
        <dbReference type="Proteomes" id="UP000796880"/>
    </source>
</evidence>
<dbReference type="AlphaFoldDB" id="A0A8K0GZC0"/>
<dbReference type="Proteomes" id="UP000796880">
    <property type="component" value="Unassembled WGS sequence"/>
</dbReference>
<evidence type="ECO:0000256" key="7">
    <source>
        <dbReference type="ARBA" id="ARBA00022801"/>
    </source>
</evidence>
<dbReference type="Gene3D" id="1.20.930.40">
    <property type="entry name" value="Transferrin receptor-like, dimerisation domain"/>
    <property type="match status" value="1"/>
</dbReference>
<dbReference type="EC" id="3.4.17.21" evidence="15"/>
<evidence type="ECO:0000256" key="4">
    <source>
        <dbReference type="ARBA" id="ARBA00022670"/>
    </source>
</evidence>
<evidence type="ECO:0000256" key="9">
    <source>
        <dbReference type="ARBA" id="ARBA00022968"/>
    </source>
</evidence>
<dbReference type="CDD" id="cd08022">
    <property type="entry name" value="M28_PSMA_like"/>
    <property type="match status" value="1"/>
</dbReference>
<keyword evidence="9" id="KW-0735">Signal-anchor</keyword>
<dbReference type="OrthoDB" id="5841748at2759"/>
<dbReference type="Pfam" id="PF04389">
    <property type="entry name" value="Peptidase_M28"/>
    <property type="match status" value="1"/>
</dbReference>
<feature type="domain" description="Peptidase M28" evidence="18">
    <location>
        <begin position="326"/>
        <end position="513"/>
    </location>
</feature>
<dbReference type="PANTHER" id="PTHR10404:SF75">
    <property type="entry name" value="GLUTAMATE CARBOXYPEPTIDASE AMP1-RELATED"/>
    <property type="match status" value="1"/>
</dbReference>
<keyword evidence="10 16" id="KW-1133">Transmembrane helix</keyword>
<dbReference type="GO" id="GO:0046872">
    <property type="term" value="F:metal ion binding"/>
    <property type="evidence" value="ECO:0007669"/>
    <property type="project" value="UniProtKB-KW"/>
</dbReference>
<comment type="similarity">
    <text evidence="3">Belongs to the peptidase M28 family. M28B subfamily.</text>
</comment>
<dbReference type="SUPFAM" id="SSF52025">
    <property type="entry name" value="PA domain"/>
    <property type="match status" value="1"/>
</dbReference>
<dbReference type="SUPFAM" id="SSF47672">
    <property type="entry name" value="Transferrin receptor-like dimerisation domain"/>
    <property type="match status" value="1"/>
</dbReference>
<sequence>MVHLLSKQTAMLTAKPPPSCSVFLFIIVLCILGFYTLHYPHSTPSSSTLRNALRFHQNFLSSATNYTMAAYLRALTLHPHLAGTKPSLETIHYVETHFKDLGLDTHTVQYKTLLSYPVHASVSAHFSDGRYVELPLIELPDQAAQGVVQPYHAYSPSGSAYAKAVFVNYGRDEDYRRLGVLGVKVTGCVVIARKGGLPRSAVVQRAEANGALAVLLYTEGDKFRKGFERGTVMTGMGDPLSPGWAGVDGGESLDLEDSEVLKRFPKIPSMPLSAEAAEIILGSLGDAQVPPEWRNTLRSKVDHVGPGPTMVNFTYEGERKLATIHNVFAVIRGLEEPDRYVLLGNHRDAWTYGAVDPNSGTAALLDIARRFSLMMHLGWSPRRTIILCSWDAEEFGMIGSTEWVEQNLVNLGSKAVAYLNVDCAVQGPGFFPGATPQLDNLLFEVTKKVKDPDSEALTLYQKWTATNPDVSIQRLGRTDSDFAPFVQHAGVPSIDIYYGRDFPVYHTAFDSYEWMTKYGDPLFQRHVAVAGVWGLLALHLADDSILPFNYLSYADQLKEGYKDLSNNLLDGTVTLHPLVTSIQEFAFAAKGAEMEAKKLREQETVSDLITLKKRALNDRLMLAERGFLDADGLPGKKWFKHLVYGPPSDHESKLQMFPGICDAFLLARRMSERRGQAAIQHEIWRVARAIQRAASVLGGELP</sequence>
<dbReference type="InterPro" id="IPR036757">
    <property type="entry name" value="TFR-like_dimer_dom_sf"/>
</dbReference>
<evidence type="ECO:0000256" key="13">
    <source>
        <dbReference type="ARBA" id="ARBA00023180"/>
    </source>
</evidence>
<keyword evidence="5 16" id="KW-0812">Transmembrane</keyword>
<evidence type="ECO:0000259" key="18">
    <source>
        <dbReference type="Pfam" id="PF04389"/>
    </source>
</evidence>
<evidence type="ECO:0000256" key="6">
    <source>
        <dbReference type="ARBA" id="ARBA00022723"/>
    </source>
</evidence>
<gene>
    <name evidence="19" type="ORF">FNV43_RR16713</name>
</gene>
<comment type="caution">
    <text evidence="19">The sequence shown here is derived from an EMBL/GenBank/DDBJ whole genome shotgun (WGS) entry which is preliminary data.</text>
</comment>
<evidence type="ECO:0000256" key="15">
    <source>
        <dbReference type="ARBA" id="ARBA00066561"/>
    </source>
</evidence>
<evidence type="ECO:0000313" key="19">
    <source>
        <dbReference type="EMBL" id="KAF3442796.1"/>
    </source>
</evidence>
<dbReference type="InterPro" id="IPR039373">
    <property type="entry name" value="Peptidase_M28B"/>
</dbReference>
<proteinExistence type="inferred from homology"/>
<keyword evidence="20" id="KW-1185">Reference proteome</keyword>
<dbReference type="InterPro" id="IPR007484">
    <property type="entry name" value="Peptidase_M28"/>
</dbReference>
<keyword evidence="4" id="KW-0645">Protease</keyword>
<dbReference type="GO" id="GO:0006508">
    <property type="term" value="P:proteolysis"/>
    <property type="evidence" value="ECO:0007669"/>
    <property type="project" value="UniProtKB-KW"/>
</dbReference>
<dbReference type="FunFam" id="3.40.630.10:FF:000164">
    <property type="entry name" value="Os01g0740650 protein"/>
    <property type="match status" value="1"/>
</dbReference>
<evidence type="ECO:0000256" key="14">
    <source>
        <dbReference type="ARBA" id="ARBA00052003"/>
    </source>
</evidence>
<protein>
    <recommendedName>
        <fullName evidence="15">glutamate carboxypeptidase II</fullName>
        <ecNumber evidence="15">3.4.17.21</ecNumber>
    </recommendedName>
</protein>